<dbReference type="InterPro" id="IPR017956">
    <property type="entry name" value="AT_hook_DNA-bd_motif"/>
</dbReference>
<dbReference type="PROSITE" id="PS50950">
    <property type="entry name" value="ZF_THAP"/>
    <property type="match status" value="1"/>
</dbReference>
<keyword evidence="7" id="KW-0539">Nucleus</keyword>
<dbReference type="PRINTS" id="PR00929">
    <property type="entry name" value="ATHOOK"/>
</dbReference>
<dbReference type="AlphaFoldDB" id="A0A3Q1IHR0"/>
<dbReference type="PANTHER" id="PTHR16515:SF49">
    <property type="entry name" value="GASTRULA ZINC FINGER PROTEIN XLCGF49.1-LIKE-RELATED"/>
    <property type="match status" value="1"/>
</dbReference>
<dbReference type="GO" id="GO:0005634">
    <property type="term" value="C:nucleus"/>
    <property type="evidence" value="ECO:0007669"/>
    <property type="project" value="UniProtKB-SubCell"/>
</dbReference>
<protein>
    <submittedName>
        <fullName evidence="13">Uncharacterized protein</fullName>
    </submittedName>
</protein>
<feature type="region of interest" description="Disordered" evidence="10">
    <location>
        <begin position="504"/>
        <end position="674"/>
    </location>
</feature>
<dbReference type="GeneTree" id="ENSGT00940000164868"/>
<reference evidence="13" key="2">
    <citation type="submission" date="2025-08" db="UniProtKB">
        <authorList>
            <consortium name="Ensembl"/>
        </authorList>
    </citation>
    <scope>IDENTIFICATION</scope>
</reference>
<dbReference type="GO" id="GO:0003677">
    <property type="term" value="F:DNA binding"/>
    <property type="evidence" value="ECO:0007669"/>
    <property type="project" value="UniProtKB-UniRule"/>
</dbReference>
<feature type="compositionally biased region" description="Basic residues" evidence="10">
    <location>
        <begin position="632"/>
        <end position="641"/>
    </location>
</feature>
<evidence type="ECO:0000259" key="11">
    <source>
        <dbReference type="PROSITE" id="PS50157"/>
    </source>
</evidence>
<evidence type="ECO:0000259" key="12">
    <source>
        <dbReference type="PROSITE" id="PS50950"/>
    </source>
</evidence>
<dbReference type="STRING" id="64144.ENSATEP00000017183"/>
<evidence type="ECO:0000256" key="9">
    <source>
        <dbReference type="PROSITE-ProRule" id="PRU00309"/>
    </source>
</evidence>
<keyword evidence="6 9" id="KW-0238">DNA-binding</keyword>
<keyword evidence="3" id="KW-0677">Repeat</keyword>
<reference evidence="13" key="1">
    <citation type="submission" date="2021-04" db="EMBL/GenBank/DDBJ databases">
        <authorList>
            <consortium name="Wellcome Sanger Institute Data Sharing"/>
        </authorList>
    </citation>
    <scope>NUCLEOTIDE SEQUENCE [LARGE SCALE GENOMIC DNA]</scope>
</reference>
<feature type="domain" description="C2H2-type" evidence="11">
    <location>
        <begin position="372"/>
        <end position="399"/>
    </location>
</feature>
<evidence type="ECO:0000313" key="14">
    <source>
        <dbReference type="Proteomes" id="UP000265040"/>
    </source>
</evidence>
<dbReference type="FunFam" id="3.30.160.60:FF:000710">
    <property type="entry name" value="Zinc finger protein 768"/>
    <property type="match status" value="1"/>
</dbReference>
<feature type="compositionally biased region" description="Acidic residues" evidence="10">
    <location>
        <begin position="258"/>
        <end position="281"/>
    </location>
</feature>
<dbReference type="FunFam" id="3.30.160.60:FF:000512">
    <property type="entry name" value="zinc finger protein 197 isoform X1"/>
    <property type="match status" value="1"/>
</dbReference>
<dbReference type="OMA" id="SPEITEC"/>
<dbReference type="OrthoDB" id="5982876at2759"/>
<feature type="domain" description="C2H2-type" evidence="11">
    <location>
        <begin position="485"/>
        <end position="513"/>
    </location>
</feature>
<gene>
    <name evidence="13" type="primary">F10</name>
</gene>
<dbReference type="InterPro" id="IPR050331">
    <property type="entry name" value="Zinc_finger"/>
</dbReference>
<dbReference type="GO" id="GO:0008270">
    <property type="term" value="F:zinc ion binding"/>
    <property type="evidence" value="ECO:0007669"/>
    <property type="project" value="UniProtKB-KW"/>
</dbReference>
<dbReference type="SUPFAM" id="SSF57667">
    <property type="entry name" value="beta-beta-alpha zinc fingers"/>
    <property type="match status" value="3"/>
</dbReference>
<dbReference type="GO" id="GO:0010468">
    <property type="term" value="P:regulation of gene expression"/>
    <property type="evidence" value="ECO:0007669"/>
    <property type="project" value="TreeGrafter"/>
</dbReference>
<feature type="domain" description="C2H2-type" evidence="11">
    <location>
        <begin position="429"/>
        <end position="456"/>
    </location>
</feature>
<feature type="region of interest" description="Disordered" evidence="10">
    <location>
        <begin position="221"/>
        <end position="286"/>
    </location>
</feature>
<sequence length="674" mass="76279">MCSVVGCGSWRRGSPRFKLPEDPEKRLEWVQFILDVNGQRLKESSWTDISICREHFTEDCFEKLSPTGAVQLKPGAVPSQGVKSEPEEPAESPGREEAVETTDVACQCDDQETCNSPTSYCEKSKRAFTGAATSGYDYMQHHVTNTDLNKDIVALYQSKGKFVVNENCLLQLFPRKCPSCGCKLQMEKLTCGVLIVLQQQCLQCEYRNQWKSQVSASVPATAGHHLPAGTDVTAEAQKPARTDDSRSSNTVCEIVTFSDEESDATHDEEDGDEGDEGELTSDGEWNPAGDVLLAEELTENSEEESEEDDFNSPTGLKINELCTECGSFFSIQKRHICEHKIKPHCCNICGKRCVTEISLKNHSLIHEETYEHPCKYCHVTFKTRLDKLKHEQIHQDQKDPYKCPDCPKTFATNQERRVHLANHRTPREFKCGVCEMEFKDVHHLRRHSVVHTGLKPYKCSVCQRGFNQGSHLKSHMRLHTGERPYKCQQCDKCFNHNVSLKSHVERCHSSSSGRKRKVNERASDAGDADDKGDKKGADSECEHVEEPEDTEEEVQKERKHLPKKRRRCTGRPRGRPKRNPVSKSVLPDWRSNTKTVKSSSDEESEDEQSDRNVSYDSAEEAEDEEKESAKKTAGRPRRRPKNGSEETERKSYSRHSGGRRLGKSRGRPKKSGAV</sequence>
<feature type="compositionally biased region" description="Basic and acidic residues" evidence="10">
    <location>
        <begin position="642"/>
        <end position="651"/>
    </location>
</feature>
<evidence type="ECO:0000256" key="6">
    <source>
        <dbReference type="ARBA" id="ARBA00023125"/>
    </source>
</evidence>
<evidence type="ECO:0000256" key="8">
    <source>
        <dbReference type="PROSITE-ProRule" id="PRU00042"/>
    </source>
</evidence>
<organism evidence="13 14">
    <name type="scientific">Anabas testudineus</name>
    <name type="common">Climbing perch</name>
    <name type="synonym">Anthias testudineus</name>
    <dbReference type="NCBI Taxonomy" id="64144"/>
    <lineage>
        <taxon>Eukaryota</taxon>
        <taxon>Metazoa</taxon>
        <taxon>Chordata</taxon>
        <taxon>Craniata</taxon>
        <taxon>Vertebrata</taxon>
        <taxon>Euteleostomi</taxon>
        <taxon>Actinopterygii</taxon>
        <taxon>Neopterygii</taxon>
        <taxon>Teleostei</taxon>
        <taxon>Neoteleostei</taxon>
        <taxon>Acanthomorphata</taxon>
        <taxon>Anabantaria</taxon>
        <taxon>Anabantiformes</taxon>
        <taxon>Anabantoidei</taxon>
        <taxon>Anabantidae</taxon>
        <taxon>Anabas</taxon>
    </lineage>
</organism>
<dbReference type="SMART" id="SM00980">
    <property type="entry name" value="THAP"/>
    <property type="match status" value="1"/>
</dbReference>
<dbReference type="SMART" id="SM00692">
    <property type="entry name" value="DM3"/>
    <property type="match status" value="1"/>
</dbReference>
<dbReference type="SMART" id="SM00355">
    <property type="entry name" value="ZnF_C2H2"/>
    <property type="match status" value="6"/>
</dbReference>
<feature type="domain" description="C2H2-type" evidence="11">
    <location>
        <begin position="457"/>
        <end position="484"/>
    </location>
</feature>
<evidence type="ECO:0000256" key="5">
    <source>
        <dbReference type="ARBA" id="ARBA00022833"/>
    </source>
</evidence>
<dbReference type="Proteomes" id="UP000265040">
    <property type="component" value="Chromosome 17"/>
</dbReference>
<evidence type="ECO:0000256" key="4">
    <source>
        <dbReference type="ARBA" id="ARBA00022771"/>
    </source>
</evidence>
<feature type="compositionally biased region" description="Basic and acidic residues" evidence="10">
    <location>
        <begin position="519"/>
        <end position="544"/>
    </location>
</feature>
<feature type="compositionally biased region" description="Basic residues" evidence="10">
    <location>
        <begin position="557"/>
        <end position="580"/>
    </location>
</feature>
<feature type="compositionally biased region" description="Acidic residues" evidence="10">
    <location>
        <begin position="617"/>
        <end position="626"/>
    </location>
</feature>
<dbReference type="PROSITE" id="PS50157">
    <property type="entry name" value="ZINC_FINGER_C2H2_2"/>
    <property type="match status" value="5"/>
</dbReference>
<reference evidence="13" key="3">
    <citation type="submission" date="2025-09" db="UniProtKB">
        <authorList>
            <consortium name="Ensembl"/>
        </authorList>
    </citation>
    <scope>IDENTIFICATION</scope>
</reference>
<keyword evidence="4 8" id="KW-0863">Zinc-finger</keyword>
<evidence type="ECO:0000256" key="2">
    <source>
        <dbReference type="ARBA" id="ARBA00022723"/>
    </source>
</evidence>
<feature type="compositionally biased region" description="Acidic residues" evidence="10">
    <location>
        <begin position="545"/>
        <end position="554"/>
    </location>
</feature>
<evidence type="ECO:0000256" key="1">
    <source>
        <dbReference type="ARBA" id="ARBA00004123"/>
    </source>
</evidence>
<dbReference type="PANTHER" id="PTHR16515">
    <property type="entry name" value="PR DOMAIN ZINC FINGER PROTEIN"/>
    <property type="match status" value="1"/>
</dbReference>
<evidence type="ECO:0000256" key="3">
    <source>
        <dbReference type="ARBA" id="ARBA00022737"/>
    </source>
</evidence>
<dbReference type="InterPro" id="IPR006612">
    <property type="entry name" value="THAP_Znf"/>
</dbReference>
<accession>A0A3Q1IHR0</accession>
<evidence type="ECO:0000256" key="7">
    <source>
        <dbReference type="ARBA" id="ARBA00023242"/>
    </source>
</evidence>
<evidence type="ECO:0000256" key="10">
    <source>
        <dbReference type="SAM" id="MobiDB-lite"/>
    </source>
</evidence>
<name>A0A3Q1IHR0_ANATE</name>
<proteinExistence type="predicted"/>
<dbReference type="Pfam" id="PF00096">
    <property type="entry name" value="zf-C2H2"/>
    <property type="match status" value="2"/>
</dbReference>
<feature type="region of interest" description="Disordered" evidence="10">
    <location>
        <begin position="71"/>
        <end position="97"/>
    </location>
</feature>
<dbReference type="Ensembl" id="ENSATET00000017473.3">
    <property type="protein sequence ID" value="ENSATEP00000017183.1"/>
    <property type="gene ID" value="ENSATEG00000011964.3"/>
</dbReference>
<dbReference type="InterPro" id="IPR036236">
    <property type="entry name" value="Znf_C2H2_sf"/>
</dbReference>
<dbReference type="SUPFAM" id="SSF57716">
    <property type="entry name" value="Glucocorticoid receptor-like (DNA-binding domain)"/>
    <property type="match status" value="1"/>
</dbReference>
<feature type="compositionally biased region" description="Basic residues" evidence="10">
    <location>
        <begin position="652"/>
        <end position="674"/>
    </location>
</feature>
<dbReference type="Gene3D" id="3.30.160.60">
    <property type="entry name" value="Classic Zinc Finger"/>
    <property type="match status" value="5"/>
</dbReference>
<keyword evidence="14" id="KW-1185">Reference proteome</keyword>
<feature type="domain" description="C2H2-type" evidence="11">
    <location>
        <begin position="401"/>
        <end position="428"/>
    </location>
</feature>
<keyword evidence="5" id="KW-0862">Zinc</keyword>
<comment type="subcellular location">
    <subcellularLocation>
        <location evidence="1">Nucleus</location>
    </subcellularLocation>
</comment>
<keyword evidence="2" id="KW-0479">Metal-binding</keyword>
<feature type="domain" description="THAP-type" evidence="12">
    <location>
        <begin position="1"/>
        <end position="81"/>
    </location>
</feature>
<evidence type="ECO:0000313" key="13">
    <source>
        <dbReference type="Ensembl" id="ENSATEP00000017183.1"/>
    </source>
</evidence>
<dbReference type="PROSITE" id="PS00028">
    <property type="entry name" value="ZINC_FINGER_C2H2_1"/>
    <property type="match status" value="6"/>
</dbReference>
<dbReference type="InParanoid" id="A0A3Q1IHR0"/>
<dbReference type="InterPro" id="IPR013087">
    <property type="entry name" value="Znf_C2H2_type"/>
</dbReference>